<gene>
    <name evidence="1" type="ORF">GCM10010411_40440</name>
</gene>
<sequence>MELPISEARPTPPLDPLWTHNYLTPERRIYGGWRHMEADDLRRESYFTCDKAEADVLAQAYRDCLHVISRCRPSSDLEVLLRAGVAAARGGRGRLPRELRAEAREVFEDLGLTGPREWWEQAFGDL</sequence>
<dbReference type="EMBL" id="BAAATD010000005">
    <property type="protein sequence ID" value="GAA2602532.1"/>
    <property type="molecule type" value="Genomic_DNA"/>
</dbReference>
<name>A0ABN3PW25_9ACTN</name>
<dbReference type="Proteomes" id="UP001501509">
    <property type="component" value="Unassembled WGS sequence"/>
</dbReference>
<accession>A0ABN3PW25</accession>
<proteinExistence type="predicted"/>
<comment type="caution">
    <text evidence="1">The sequence shown here is derived from an EMBL/GenBank/DDBJ whole genome shotgun (WGS) entry which is preliminary data.</text>
</comment>
<evidence type="ECO:0000313" key="1">
    <source>
        <dbReference type="EMBL" id="GAA2602532.1"/>
    </source>
</evidence>
<keyword evidence="2" id="KW-1185">Reference proteome</keyword>
<reference evidence="1 2" key="1">
    <citation type="journal article" date="2019" name="Int. J. Syst. Evol. Microbiol.">
        <title>The Global Catalogue of Microorganisms (GCM) 10K type strain sequencing project: providing services to taxonomists for standard genome sequencing and annotation.</title>
        <authorList>
            <consortium name="The Broad Institute Genomics Platform"/>
            <consortium name="The Broad Institute Genome Sequencing Center for Infectious Disease"/>
            <person name="Wu L."/>
            <person name="Ma J."/>
        </authorList>
    </citation>
    <scope>NUCLEOTIDE SEQUENCE [LARGE SCALE GENOMIC DNA]</scope>
    <source>
        <strain evidence="1 2">JCM 6833</strain>
    </source>
</reference>
<protein>
    <submittedName>
        <fullName evidence="1">Uncharacterized protein</fullName>
    </submittedName>
</protein>
<evidence type="ECO:0000313" key="2">
    <source>
        <dbReference type="Proteomes" id="UP001501509"/>
    </source>
</evidence>
<organism evidence="1 2">
    <name type="scientific">Actinomadura fulvescens</name>
    <dbReference type="NCBI Taxonomy" id="46160"/>
    <lineage>
        <taxon>Bacteria</taxon>
        <taxon>Bacillati</taxon>
        <taxon>Actinomycetota</taxon>
        <taxon>Actinomycetes</taxon>
        <taxon>Streptosporangiales</taxon>
        <taxon>Thermomonosporaceae</taxon>
        <taxon>Actinomadura</taxon>
    </lineage>
</organism>
<dbReference type="RefSeq" id="WP_344543009.1">
    <property type="nucleotide sequence ID" value="NZ_BAAATD010000005.1"/>
</dbReference>